<gene>
    <name evidence="3" type="ORF">FIBRA_02492</name>
</gene>
<sequence>MPFDVFQQVFGLSMASNAVNNFKGTQTNLQARLQAVLPGLLPLLGEWAVVWGPVVWKVNPDNDKSGPDNSWYVAHNPAVRFEDGTIRPAYVLAIAGTADSEYDWPHENFWVNQVAAFDKWVAAGIKNVPEPVPGPEVAPGGTYIAMGTVNAVHTLLTVAPPPGAAAAGSTLIDFFSDLPATSTRRILTTGHSLGGALSPTIALALVTSGVLHPQEVLTFPTAGPSPGNHGFTDLFNQTFPQRLCADASARGYQVWNLNIANSIDIVPQAWCHISSESPAQNLDNIPTIYGKPALSGVNIATFLLKFQAARSKTVYIPLQSHIVPGTPPKSPPGTMKEFLAEASKQHVQFYLDLFGIQPPPSTPNEVLRRDGLVLKSGKEEIRGYPVIGRIEWVREHPEEAKAEVDAAEARGEGKLENE</sequence>
<evidence type="ECO:0000259" key="2">
    <source>
        <dbReference type="Pfam" id="PF01764"/>
    </source>
</evidence>
<keyword evidence="4" id="KW-1185">Reference proteome</keyword>
<dbReference type="GeneID" id="24095370"/>
<dbReference type="HOGENOM" id="CLU_056350_1_0_1"/>
<protein>
    <recommendedName>
        <fullName evidence="2">Fungal lipase-type domain-containing protein</fullName>
    </recommendedName>
</protein>
<dbReference type="Pfam" id="PF01764">
    <property type="entry name" value="Lipase_3"/>
    <property type="match status" value="1"/>
</dbReference>
<proteinExistence type="predicted"/>
<name>J4H1W0_9APHY</name>
<dbReference type="InterPro" id="IPR029058">
    <property type="entry name" value="AB_hydrolase_fold"/>
</dbReference>
<dbReference type="InterPro" id="IPR002921">
    <property type="entry name" value="Fungal_lipase-type"/>
</dbReference>
<accession>J4H1W0</accession>
<dbReference type="RefSeq" id="XP_012179742.1">
    <property type="nucleotide sequence ID" value="XM_012324352.1"/>
</dbReference>
<dbReference type="EMBL" id="HE796984">
    <property type="protein sequence ID" value="CCM00459.1"/>
    <property type="molecule type" value="Genomic_DNA"/>
</dbReference>
<evidence type="ECO:0000313" key="4">
    <source>
        <dbReference type="Proteomes" id="UP000006352"/>
    </source>
</evidence>
<feature type="domain" description="Fungal lipase-type" evidence="2">
    <location>
        <begin position="141"/>
        <end position="268"/>
    </location>
</feature>
<feature type="region of interest" description="Disordered" evidence="1">
    <location>
        <begin position="398"/>
        <end position="418"/>
    </location>
</feature>
<evidence type="ECO:0000256" key="1">
    <source>
        <dbReference type="SAM" id="MobiDB-lite"/>
    </source>
</evidence>
<dbReference type="GO" id="GO:0006629">
    <property type="term" value="P:lipid metabolic process"/>
    <property type="evidence" value="ECO:0007669"/>
    <property type="project" value="InterPro"/>
</dbReference>
<dbReference type="AlphaFoldDB" id="J4H1W0"/>
<reference evidence="3 4" key="1">
    <citation type="journal article" date="2012" name="Appl. Environ. Microbiol.">
        <title>Short-read sequencing for genomic analysis of the brown rot fungus Fibroporia radiculosa.</title>
        <authorList>
            <person name="Tang J.D."/>
            <person name="Perkins A.D."/>
            <person name="Sonstegard T.S."/>
            <person name="Schroeder S.G."/>
            <person name="Burgess S.C."/>
            <person name="Diehl S.V."/>
        </authorList>
    </citation>
    <scope>NUCLEOTIDE SEQUENCE [LARGE SCALE GENOMIC DNA]</scope>
    <source>
        <strain evidence="3 4">TFFH 294</strain>
    </source>
</reference>
<organism evidence="3 4">
    <name type="scientific">Fibroporia radiculosa</name>
    <dbReference type="NCBI Taxonomy" id="599839"/>
    <lineage>
        <taxon>Eukaryota</taxon>
        <taxon>Fungi</taxon>
        <taxon>Dikarya</taxon>
        <taxon>Basidiomycota</taxon>
        <taxon>Agaricomycotina</taxon>
        <taxon>Agaricomycetes</taxon>
        <taxon>Polyporales</taxon>
        <taxon>Fibroporiaceae</taxon>
        <taxon>Fibroporia</taxon>
    </lineage>
</organism>
<dbReference type="InParanoid" id="J4H1W0"/>
<dbReference type="OrthoDB" id="406844at2759"/>
<dbReference type="Gene3D" id="3.40.50.1820">
    <property type="entry name" value="alpha/beta hydrolase"/>
    <property type="match status" value="1"/>
</dbReference>
<dbReference type="Proteomes" id="UP000006352">
    <property type="component" value="Unassembled WGS sequence"/>
</dbReference>
<evidence type="ECO:0000313" key="3">
    <source>
        <dbReference type="EMBL" id="CCM00459.1"/>
    </source>
</evidence>
<dbReference type="SUPFAM" id="SSF53474">
    <property type="entry name" value="alpha/beta-Hydrolases"/>
    <property type="match status" value="1"/>
</dbReference>